<dbReference type="Proteomes" id="UP000256913">
    <property type="component" value="Unassembled WGS sequence"/>
</dbReference>
<dbReference type="Gene3D" id="3.60.15.10">
    <property type="entry name" value="Ribonuclease Z/Hydroxyacylglutathione hydrolase-like"/>
    <property type="match status" value="1"/>
</dbReference>
<dbReference type="OrthoDB" id="2971563at2"/>
<dbReference type="EMBL" id="QUMQ01000001">
    <property type="protein sequence ID" value="REF99446.1"/>
    <property type="molecule type" value="Genomic_DNA"/>
</dbReference>
<evidence type="ECO:0000313" key="3">
    <source>
        <dbReference type="Proteomes" id="UP000256913"/>
    </source>
</evidence>
<accession>A0A3D9ZQ02</accession>
<keyword evidence="2" id="KW-0378">Hydrolase</keyword>
<dbReference type="PANTHER" id="PTHR42951">
    <property type="entry name" value="METALLO-BETA-LACTAMASE DOMAIN-CONTAINING"/>
    <property type="match status" value="1"/>
</dbReference>
<sequence>MSGWYRQTPVGDNLIRVSEPHVHALLAANLWWLRGTDRDIVIDSGLGVVALRDEIPAMFERDPMVVLTHSHLDHAGGAHEFRERAAHATEAPTLAAGPPASLYGAELYQKMGIPDDEPAPELLIDELPHNDYDPRGYRVEPAPLTRLLDDQDRIDLGGRTLTVLHLPGHSPGSIALLEEHTGVLFSGDVIYDDDELIDFLPDSSIPSYRQSMKLLAGLAVSVVHPGHDHSFDQARLHQLATNYLERTN</sequence>
<dbReference type="AlphaFoldDB" id="A0A3D9ZQ02"/>
<organism evidence="2 3">
    <name type="scientific">Asanoa ferruginea</name>
    <dbReference type="NCBI Taxonomy" id="53367"/>
    <lineage>
        <taxon>Bacteria</taxon>
        <taxon>Bacillati</taxon>
        <taxon>Actinomycetota</taxon>
        <taxon>Actinomycetes</taxon>
        <taxon>Micromonosporales</taxon>
        <taxon>Micromonosporaceae</taxon>
        <taxon>Asanoa</taxon>
    </lineage>
</organism>
<dbReference type="InterPro" id="IPR001279">
    <property type="entry name" value="Metallo-B-lactamas"/>
</dbReference>
<gene>
    <name evidence="2" type="ORF">DFJ67_5482</name>
</gene>
<keyword evidence="3" id="KW-1185">Reference proteome</keyword>
<dbReference type="RefSeq" id="WP_116076689.1">
    <property type="nucleotide sequence ID" value="NZ_BONB01000023.1"/>
</dbReference>
<dbReference type="SUPFAM" id="SSF56281">
    <property type="entry name" value="Metallo-hydrolase/oxidoreductase"/>
    <property type="match status" value="1"/>
</dbReference>
<protein>
    <submittedName>
        <fullName evidence="2">Glyoxylase-like metal-dependent hydrolase (Beta-lactamase superfamily II)</fullName>
    </submittedName>
</protein>
<comment type="caution">
    <text evidence="2">The sequence shown here is derived from an EMBL/GenBank/DDBJ whole genome shotgun (WGS) entry which is preliminary data.</text>
</comment>
<reference evidence="2 3" key="1">
    <citation type="submission" date="2018-08" db="EMBL/GenBank/DDBJ databases">
        <title>Sequencing the genomes of 1000 actinobacteria strains.</title>
        <authorList>
            <person name="Klenk H.-P."/>
        </authorList>
    </citation>
    <scope>NUCLEOTIDE SEQUENCE [LARGE SCALE GENOMIC DNA]</scope>
    <source>
        <strain evidence="2 3">DSM 44099</strain>
    </source>
</reference>
<feature type="domain" description="Metallo-beta-lactamase" evidence="1">
    <location>
        <begin position="27"/>
        <end position="227"/>
    </location>
</feature>
<dbReference type="GO" id="GO:0016787">
    <property type="term" value="F:hydrolase activity"/>
    <property type="evidence" value="ECO:0007669"/>
    <property type="project" value="UniProtKB-KW"/>
</dbReference>
<proteinExistence type="predicted"/>
<evidence type="ECO:0000259" key="1">
    <source>
        <dbReference type="SMART" id="SM00849"/>
    </source>
</evidence>
<evidence type="ECO:0000313" key="2">
    <source>
        <dbReference type="EMBL" id="REF99446.1"/>
    </source>
</evidence>
<dbReference type="Pfam" id="PF00753">
    <property type="entry name" value="Lactamase_B"/>
    <property type="match status" value="1"/>
</dbReference>
<dbReference type="InterPro" id="IPR036866">
    <property type="entry name" value="RibonucZ/Hydroxyglut_hydro"/>
</dbReference>
<dbReference type="SMART" id="SM00849">
    <property type="entry name" value="Lactamase_B"/>
    <property type="match status" value="1"/>
</dbReference>
<dbReference type="InterPro" id="IPR050855">
    <property type="entry name" value="NDM-1-like"/>
</dbReference>
<dbReference type="PANTHER" id="PTHR42951:SF4">
    <property type="entry name" value="ACYL-COENZYME A THIOESTERASE MBLAC2"/>
    <property type="match status" value="1"/>
</dbReference>
<name>A0A3D9ZQ02_9ACTN</name>